<dbReference type="eggNOG" id="COG1737">
    <property type="taxonomic scope" value="Bacteria"/>
</dbReference>
<dbReference type="HOGENOM" id="CLU_055769_0_2_6"/>
<dbReference type="PROSITE" id="PS51071">
    <property type="entry name" value="HTH_RPIR"/>
    <property type="match status" value="1"/>
</dbReference>
<dbReference type="PANTHER" id="PTHR30514">
    <property type="entry name" value="GLUCOKINASE"/>
    <property type="match status" value="1"/>
</dbReference>
<dbReference type="AlphaFoldDB" id="E6WVW5"/>
<dbReference type="CDD" id="cd05013">
    <property type="entry name" value="SIS_RpiR"/>
    <property type="match status" value="1"/>
</dbReference>
<dbReference type="PANTHER" id="PTHR30514:SF17">
    <property type="entry name" value="HTH-TYPE TRANSCRIPTIONAL REGULATOR MURR"/>
    <property type="match status" value="1"/>
</dbReference>
<dbReference type="STRING" id="743721.Psesu_2556"/>
<feature type="domain" description="SIS" evidence="5">
    <location>
        <begin position="128"/>
        <end position="268"/>
    </location>
</feature>
<dbReference type="PROSITE" id="PS51464">
    <property type="entry name" value="SIS"/>
    <property type="match status" value="1"/>
</dbReference>
<keyword evidence="3" id="KW-0804">Transcription</keyword>
<dbReference type="InterPro" id="IPR046348">
    <property type="entry name" value="SIS_dom_sf"/>
</dbReference>
<dbReference type="InterPro" id="IPR000281">
    <property type="entry name" value="HTH_RpiR"/>
</dbReference>
<dbReference type="InterPro" id="IPR035472">
    <property type="entry name" value="RpiR-like_SIS"/>
</dbReference>
<gene>
    <name evidence="6" type="ordered locus">Psesu_2556</name>
</gene>
<proteinExistence type="predicted"/>
<feature type="domain" description="HTH rpiR-type" evidence="4">
    <location>
        <begin position="6"/>
        <end position="82"/>
    </location>
</feature>
<dbReference type="Proteomes" id="UP000008632">
    <property type="component" value="Chromosome"/>
</dbReference>
<keyword evidence="7" id="KW-1185">Reference proteome</keyword>
<dbReference type="Pfam" id="PF01380">
    <property type="entry name" value="SIS"/>
    <property type="match status" value="1"/>
</dbReference>
<dbReference type="GO" id="GO:0003700">
    <property type="term" value="F:DNA-binding transcription factor activity"/>
    <property type="evidence" value="ECO:0007669"/>
    <property type="project" value="InterPro"/>
</dbReference>
<name>E6WVW5_PSEUU</name>
<organism evidence="6 7">
    <name type="scientific">Pseudoxanthomonas suwonensis (strain 11-1)</name>
    <dbReference type="NCBI Taxonomy" id="743721"/>
    <lineage>
        <taxon>Bacteria</taxon>
        <taxon>Pseudomonadati</taxon>
        <taxon>Pseudomonadota</taxon>
        <taxon>Gammaproteobacteria</taxon>
        <taxon>Lysobacterales</taxon>
        <taxon>Lysobacteraceae</taxon>
        <taxon>Pseudoxanthomonas</taxon>
    </lineage>
</organism>
<reference evidence="6 7" key="1">
    <citation type="submission" date="2011-01" db="EMBL/GenBank/DDBJ databases">
        <title>Complete sequence of Pseudoxanthomonas suwonensis 11-1.</title>
        <authorList>
            <consortium name="US DOE Joint Genome Institute"/>
            <person name="Lucas S."/>
            <person name="Copeland A."/>
            <person name="Lapidus A."/>
            <person name="Cheng J.-F."/>
            <person name="Goodwin L."/>
            <person name="Pitluck S."/>
            <person name="Teshima H."/>
            <person name="Detter J.C."/>
            <person name="Han C."/>
            <person name="Tapia R."/>
            <person name="Land M."/>
            <person name="Hauser L."/>
            <person name="Kyrpides N."/>
            <person name="Ivanova N."/>
            <person name="Ovchinnikova G."/>
            <person name="Siebers A.K."/>
            <person name="Allgaier M."/>
            <person name="Thelen M.P."/>
            <person name="Hugenholtz P."/>
            <person name="Gladden J."/>
            <person name="Woyke T."/>
        </authorList>
    </citation>
    <scope>NUCLEOTIDE SEQUENCE [LARGE SCALE GENOMIC DNA]</scope>
    <source>
        <strain evidence="7">11-1</strain>
    </source>
</reference>
<evidence type="ECO:0000313" key="7">
    <source>
        <dbReference type="Proteomes" id="UP000008632"/>
    </source>
</evidence>
<protein>
    <submittedName>
        <fullName evidence="6">Transcriptional regulator, RpiR family</fullName>
    </submittedName>
</protein>
<keyword evidence="2" id="KW-0238">DNA-binding</keyword>
<dbReference type="InterPro" id="IPR047640">
    <property type="entry name" value="RpiR-like"/>
</dbReference>
<evidence type="ECO:0000256" key="3">
    <source>
        <dbReference type="ARBA" id="ARBA00023163"/>
    </source>
</evidence>
<sequence length="286" mass="31575">MNIPAMPPLVKIRSERDQMSAIERRIADFILENAHLLRDYSSQQLASALGVSQSSVVKFSQKFGFRGYPDLKYSIGQALARNGGDAPAGAPPETDDAYVRLEEGLRRSKTAAEEETRLINPRERIEAIVGLVDGAGKVFVCGLGDDGLFAREFAMRLSLLGVLTVHHADPILMMANLSAARPGDVLLLFSEFGQLPQLCQLSRQFQACEGKVVSITRHTANPLRAHADATLVVSAHDPAPHVAQLLYRSSLQYLLDFLFVLLCQANPDRHRQLNINLERIQHLLDS</sequence>
<dbReference type="Pfam" id="PF01418">
    <property type="entry name" value="HTH_6"/>
    <property type="match status" value="1"/>
</dbReference>
<accession>E6WVW5</accession>
<dbReference type="SUPFAM" id="SSF46689">
    <property type="entry name" value="Homeodomain-like"/>
    <property type="match status" value="1"/>
</dbReference>
<dbReference type="GO" id="GO:1901135">
    <property type="term" value="P:carbohydrate derivative metabolic process"/>
    <property type="evidence" value="ECO:0007669"/>
    <property type="project" value="InterPro"/>
</dbReference>
<dbReference type="KEGG" id="psu:Psesu_2556"/>
<dbReference type="GO" id="GO:0003677">
    <property type="term" value="F:DNA binding"/>
    <property type="evidence" value="ECO:0007669"/>
    <property type="project" value="UniProtKB-KW"/>
</dbReference>
<evidence type="ECO:0000259" key="4">
    <source>
        <dbReference type="PROSITE" id="PS51071"/>
    </source>
</evidence>
<dbReference type="InterPro" id="IPR009057">
    <property type="entry name" value="Homeodomain-like_sf"/>
</dbReference>
<dbReference type="InterPro" id="IPR001347">
    <property type="entry name" value="SIS_dom"/>
</dbReference>
<evidence type="ECO:0000313" key="6">
    <source>
        <dbReference type="EMBL" id="ADV28388.1"/>
    </source>
</evidence>
<keyword evidence="1" id="KW-0805">Transcription regulation</keyword>
<evidence type="ECO:0000256" key="2">
    <source>
        <dbReference type="ARBA" id="ARBA00023125"/>
    </source>
</evidence>
<dbReference type="InterPro" id="IPR036388">
    <property type="entry name" value="WH-like_DNA-bd_sf"/>
</dbReference>
<dbReference type="Gene3D" id="1.10.10.10">
    <property type="entry name" value="Winged helix-like DNA-binding domain superfamily/Winged helix DNA-binding domain"/>
    <property type="match status" value="1"/>
</dbReference>
<dbReference type="Gene3D" id="3.40.50.10490">
    <property type="entry name" value="Glucose-6-phosphate isomerase like protein, domain 1"/>
    <property type="match status" value="1"/>
</dbReference>
<dbReference type="EMBL" id="CP002446">
    <property type="protein sequence ID" value="ADV28388.1"/>
    <property type="molecule type" value="Genomic_DNA"/>
</dbReference>
<evidence type="ECO:0000256" key="1">
    <source>
        <dbReference type="ARBA" id="ARBA00023015"/>
    </source>
</evidence>
<evidence type="ECO:0000259" key="5">
    <source>
        <dbReference type="PROSITE" id="PS51464"/>
    </source>
</evidence>
<dbReference type="SUPFAM" id="SSF53697">
    <property type="entry name" value="SIS domain"/>
    <property type="match status" value="1"/>
</dbReference>
<dbReference type="GO" id="GO:0097367">
    <property type="term" value="F:carbohydrate derivative binding"/>
    <property type="evidence" value="ECO:0007669"/>
    <property type="project" value="InterPro"/>
</dbReference>